<keyword evidence="6" id="KW-0282">Flagellum</keyword>
<evidence type="ECO:0000313" key="6">
    <source>
        <dbReference type="EMBL" id="KKI50527.1"/>
    </source>
</evidence>
<reference evidence="6 7" key="1">
    <citation type="submission" date="2015-04" db="EMBL/GenBank/DDBJ databases">
        <title>Draft genome sequence of bacteremic isolate Catabacter hongkongensis type strain HKU16T.</title>
        <authorList>
            <person name="Lau S.K."/>
            <person name="Teng J.L."/>
            <person name="Huang Y."/>
            <person name="Curreem S.O."/>
            <person name="Tsui S.K."/>
            <person name="Woo P.C."/>
        </authorList>
    </citation>
    <scope>NUCLEOTIDE SEQUENCE [LARGE SCALE GENOMIC DNA]</scope>
    <source>
        <strain evidence="6 7">HKU16</strain>
    </source>
</reference>
<gene>
    <name evidence="6" type="ORF">CHK_1993</name>
</gene>
<evidence type="ECO:0000313" key="7">
    <source>
        <dbReference type="Proteomes" id="UP000034076"/>
    </source>
</evidence>
<comment type="subcellular location">
    <subcellularLocation>
        <location evidence="2">Bacterial flagellum basal body</location>
    </subcellularLocation>
</comment>
<sequence>MMQGTYTAALGIASQQKRLDTIANNIANIDTNGYKTSRTDFKDALYYNMSRVEQPQDTNNMRKGVGTLVSGISRIYTPGAYKETGMETDCYINGEGFFMVQSQDGQVYYTRDGNFAKSSQADGEYLVNGNGYYVLGRDGQRIRLEGTKLEISPEGNISAGNGAEPYAALGLVTFPNQKGLTAASGNLFTASAASGQPQAAGEETTVIQKALEGSNVNLAEEFSSMIRATRALQLSSRALSMADQMDGTANSIRR</sequence>
<dbReference type="PANTHER" id="PTHR30435">
    <property type="entry name" value="FLAGELLAR PROTEIN"/>
    <property type="match status" value="1"/>
</dbReference>
<dbReference type="RefSeq" id="WP_046443842.1">
    <property type="nucleotide sequence ID" value="NZ_CAUERS010000143.1"/>
</dbReference>
<evidence type="ECO:0000259" key="4">
    <source>
        <dbReference type="Pfam" id="PF06429"/>
    </source>
</evidence>
<dbReference type="OrthoDB" id="9804559at2"/>
<proteinExistence type="inferred from homology"/>
<dbReference type="InterPro" id="IPR020013">
    <property type="entry name" value="Flagellar_FlgE/F/G"/>
</dbReference>
<keyword evidence="6" id="KW-0966">Cell projection</keyword>
<comment type="similarity">
    <text evidence="1 2">Belongs to the flagella basal body rod proteins family.</text>
</comment>
<dbReference type="PANTHER" id="PTHR30435:SF19">
    <property type="entry name" value="FLAGELLAR BASAL-BODY ROD PROTEIN FLGG"/>
    <property type="match status" value="1"/>
</dbReference>
<evidence type="ECO:0000259" key="5">
    <source>
        <dbReference type="Pfam" id="PF22692"/>
    </source>
</evidence>
<evidence type="ECO:0000259" key="3">
    <source>
        <dbReference type="Pfam" id="PF00460"/>
    </source>
</evidence>
<keyword evidence="2" id="KW-0975">Bacterial flagellum</keyword>
<dbReference type="GO" id="GO:0009425">
    <property type="term" value="C:bacterial-type flagellum basal body"/>
    <property type="evidence" value="ECO:0007669"/>
    <property type="project" value="UniProtKB-SubCell"/>
</dbReference>
<dbReference type="Pfam" id="PF00460">
    <property type="entry name" value="Flg_bb_rod"/>
    <property type="match status" value="1"/>
</dbReference>
<name>A0A0M2NJC2_9FIRM</name>
<comment type="caution">
    <text evidence="6">The sequence shown here is derived from an EMBL/GenBank/DDBJ whole genome shotgun (WGS) entry which is preliminary data.</text>
</comment>
<dbReference type="GO" id="GO:0071978">
    <property type="term" value="P:bacterial-type flagellum-dependent swarming motility"/>
    <property type="evidence" value="ECO:0007669"/>
    <property type="project" value="TreeGrafter"/>
</dbReference>
<dbReference type="SUPFAM" id="SSF117143">
    <property type="entry name" value="Flagellar hook protein flgE"/>
    <property type="match status" value="1"/>
</dbReference>
<dbReference type="Pfam" id="PF22692">
    <property type="entry name" value="LlgE_F_G_D1"/>
    <property type="match status" value="1"/>
</dbReference>
<dbReference type="Proteomes" id="UP000034076">
    <property type="component" value="Unassembled WGS sequence"/>
</dbReference>
<dbReference type="NCBIfam" id="TIGR03506">
    <property type="entry name" value="FlgEFG_subfam"/>
    <property type="match status" value="2"/>
</dbReference>
<dbReference type="Pfam" id="PF06429">
    <property type="entry name" value="Flg_bbr_C"/>
    <property type="match status" value="1"/>
</dbReference>
<dbReference type="InterPro" id="IPR053967">
    <property type="entry name" value="LlgE_F_G-like_D1"/>
</dbReference>
<keyword evidence="7" id="KW-1185">Reference proteome</keyword>
<evidence type="ECO:0000256" key="1">
    <source>
        <dbReference type="ARBA" id="ARBA00009677"/>
    </source>
</evidence>
<dbReference type="PROSITE" id="PS00588">
    <property type="entry name" value="FLAGELLA_BB_ROD"/>
    <property type="match status" value="1"/>
</dbReference>
<organism evidence="6 7">
    <name type="scientific">Christensenella hongkongensis</name>
    <dbReference type="NCBI Taxonomy" id="270498"/>
    <lineage>
        <taxon>Bacteria</taxon>
        <taxon>Bacillati</taxon>
        <taxon>Bacillota</taxon>
        <taxon>Clostridia</taxon>
        <taxon>Christensenellales</taxon>
        <taxon>Christensenellaceae</taxon>
        <taxon>Christensenella</taxon>
    </lineage>
</organism>
<protein>
    <submittedName>
        <fullName evidence="6">Flagellar basal-body rod protein FlgG</fullName>
    </submittedName>
</protein>
<dbReference type="AlphaFoldDB" id="A0A0M2NJC2"/>
<accession>A0A0M2NJC2</accession>
<feature type="domain" description="Flagellar basal body rod protein N-terminal" evidence="3">
    <location>
        <begin position="6"/>
        <end position="35"/>
    </location>
</feature>
<feature type="domain" description="Flagellar hook protein FlgE/F/G-like D1" evidence="5">
    <location>
        <begin position="92"/>
        <end position="159"/>
    </location>
</feature>
<dbReference type="InterPro" id="IPR019776">
    <property type="entry name" value="Flagellar_basal_body_rod_CS"/>
</dbReference>
<dbReference type="InterPro" id="IPR010930">
    <property type="entry name" value="Flg_bb/hook_C_dom"/>
</dbReference>
<evidence type="ECO:0000256" key="2">
    <source>
        <dbReference type="RuleBase" id="RU362116"/>
    </source>
</evidence>
<keyword evidence="6" id="KW-0969">Cilium</keyword>
<dbReference type="InterPro" id="IPR037925">
    <property type="entry name" value="FlgE/F/G-like"/>
</dbReference>
<dbReference type="STRING" id="270498.CHK_1993"/>
<dbReference type="InterPro" id="IPR001444">
    <property type="entry name" value="Flag_bb_rod_N"/>
</dbReference>
<feature type="domain" description="Flagellar basal-body/hook protein C-terminal" evidence="4">
    <location>
        <begin position="208"/>
        <end position="252"/>
    </location>
</feature>
<dbReference type="EMBL" id="LAYJ01000105">
    <property type="protein sequence ID" value="KKI50527.1"/>
    <property type="molecule type" value="Genomic_DNA"/>
</dbReference>